<reference evidence="3 4" key="1">
    <citation type="submission" date="2018-08" db="EMBL/GenBank/DDBJ databases">
        <title>Parvularcula sp. SM1705, isolated from surface water of the South Sea China.</title>
        <authorList>
            <person name="Sun L."/>
        </authorList>
    </citation>
    <scope>NUCLEOTIDE SEQUENCE [LARGE SCALE GENOMIC DNA]</scope>
    <source>
        <strain evidence="3 4">SM1705</strain>
    </source>
</reference>
<evidence type="ECO:0000256" key="2">
    <source>
        <dbReference type="SAM" id="SignalP"/>
    </source>
</evidence>
<comment type="caution">
    <text evidence="3">The sequence shown here is derived from an EMBL/GenBank/DDBJ whole genome shotgun (WGS) entry which is preliminary data.</text>
</comment>
<feature type="signal peptide" evidence="2">
    <location>
        <begin position="1"/>
        <end position="22"/>
    </location>
</feature>
<proteinExistence type="predicted"/>
<evidence type="ECO:0000313" key="3">
    <source>
        <dbReference type="EMBL" id="RFB04006.1"/>
    </source>
</evidence>
<dbReference type="Proteomes" id="UP000264589">
    <property type="component" value="Unassembled WGS sequence"/>
</dbReference>
<evidence type="ECO:0000256" key="1">
    <source>
        <dbReference type="SAM" id="MobiDB-lite"/>
    </source>
</evidence>
<feature type="region of interest" description="Disordered" evidence="1">
    <location>
        <begin position="505"/>
        <end position="546"/>
    </location>
</feature>
<dbReference type="InParanoid" id="A0A371REY3"/>
<gene>
    <name evidence="3" type="ORF">DX908_01125</name>
</gene>
<dbReference type="OrthoDB" id="7928976at2"/>
<feature type="compositionally biased region" description="Acidic residues" evidence="1">
    <location>
        <begin position="530"/>
        <end position="540"/>
    </location>
</feature>
<feature type="compositionally biased region" description="Acidic residues" evidence="1">
    <location>
        <begin position="505"/>
        <end position="516"/>
    </location>
</feature>
<evidence type="ECO:0000313" key="4">
    <source>
        <dbReference type="Proteomes" id="UP000264589"/>
    </source>
</evidence>
<protein>
    <submittedName>
        <fullName evidence="3">DUF2066 domain-containing protein</fullName>
    </submittedName>
</protein>
<dbReference type="EMBL" id="QUQO01000001">
    <property type="protein sequence ID" value="RFB04006.1"/>
    <property type="molecule type" value="Genomic_DNA"/>
</dbReference>
<feature type="compositionally biased region" description="Polar residues" evidence="1">
    <location>
        <begin position="458"/>
        <end position="468"/>
    </location>
</feature>
<dbReference type="RefSeq" id="WP_116390634.1">
    <property type="nucleotide sequence ID" value="NZ_QUQO01000001.1"/>
</dbReference>
<dbReference type="InterPro" id="IPR018642">
    <property type="entry name" value="DUF2066"/>
</dbReference>
<sequence length="546" mass="59585">MHLRRLLTVFALLLTWASAAHAQNSNRQVFIVPEVPVFAEADTAAAAQAIAQAQGRRVAMDILLRRLTAEEDWEYLPALASGQPAISGPIEDDPVLDPAIEAQFGQDMALDIKQPVYITPETLASFEEGFSIFDEKTSSTTYRARITYRFKPDAVRQALEDAGLPYSEAQARRALVLPVLVTENDTYLWETRNPWARAWLSRPLVNELTPLILPRGDRQDMANVTITEAANLNQAALGEMANRYQTPQVILARGRLQHTADEYLLSVQLIDAYLDGRSGNRQRIESETDDPAARLYDSEDGYGTDGVGGGSSQSSGQVLAEAFFRGPDDDFPALAQRAVEATVARYADGWKAQTLVDHSDVRSLTLTAWFGGLDEWADIRIALESTPLVRKMEVGVFTNQSAVIDLLVIGQQEQFNLALKQENLTVWQSPDGRWNIADNARAAELQGQMQDVVYNPDEFSNGSRQNRNGLGVNQPGLNGPINAQAAPGTDVSMTGMNGAPVELELPDELFGEDEEPAGPPAGAPVALEPADAEDASDNVDNDGALR</sequence>
<accession>A0A371REY3</accession>
<organism evidence="3 4">
    <name type="scientific">Parvularcula marina</name>
    <dbReference type="NCBI Taxonomy" id="2292771"/>
    <lineage>
        <taxon>Bacteria</taxon>
        <taxon>Pseudomonadati</taxon>
        <taxon>Pseudomonadota</taxon>
        <taxon>Alphaproteobacteria</taxon>
        <taxon>Parvularculales</taxon>
        <taxon>Parvularculaceae</taxon>
        <taxon>Parvularcula</taxon>
    </lineage>
</organism>
<name>A0A371REY3_9PROT</name>
<feature type="region of interest" description="Disordered" evidence="1">
    <location>
        <begin position="457"/>
        <end position="479"/>
    </location>
</feature>
<keyword evidence="4" id="KW-1185">Reference proteome</keyword>
<dbReference type="AlphaFoldDB" id="A0A371REY3"/>
<keyword evidence="2" id="KW-0732">Signal</keyword>
<dbReference type="Pfam" id="PF09839">
    <property type="entry name" value="DUF2066"/>
    <property type="match status" value="1"/>
</dbReference>
<feature type="chain" id="PRO_5016631011" evidence="2">
    <location>
        <begin position="23"/>
        <end position="546"/>
    </location>
</feature>
<feature type="region of interest" description="Disordered" evidence="1">
    <location>
        <begin position="280"/>
        <end position="314"/>
    </location>
</feature>